<organism evidence="1 2">
    <name type="scientific">Vigna radiata var. radiata</name>
    <name type="common">Mung bean</name>
    <name type="synonym">Phaseolus aureus</name>
    <dbReference type="NCBI Taxonomy" id="3916"/>
    <lineage>
        <taxon>Eukaryota</taxon>
        <taxon>Viridiplantae</taxon>
        <taxon>Streptophyta</taxon>
        <taxon>Embryophyta</taxon>
        <taxon>Tracheophyta</taxon>
        <taxon>Spermatophyta</taxon>
        <taxon>Magnoliopsida</taxon>
        <taxon>eudicotyledons</taxon>
        <taxon>Gunneridae</taxon>
        <taxon>Pentapetalae</taxon>
        <taxon>rosids</taxon>
        <taxon>fabids</taxon>
        <taxon>Fabales</taxon>
        <taxon>Fabaceae</taxon>
        <taxon>Papilionoideae</taxon>
        <taxon>50 kb inversion clade</taxon>
        <taxon>NPAAA clade</taxon>
        <taxon>indigoferoid/millettioid clade</taxon>
        <taxon>Phaseoleae</taxon>
        <taxon>Vigna</taxon>
    </lineage>
</organism>
<evidence type="ECO:0000313" key="2">
    <source>
        <dbReference type="RefSeq" id="XP_014515481.1"/>
    </source>
</evidence>
<dbReference type="InterPro" id="IPR011990">
    <property type="entry name" value="TPR-like_helical_dom_sf"/>
</dbReference>
<dbReference type="KEGG" id="vra:106773290"/>
<name>A0A1S3VAV2_VIGRR</name>
<dbReference type="GO" id="GO:0003723">
    <property type="term" value="F:RNA binding"/>
    <property type="evidence" value="ECO:0007669"/>
    <property type="project" value="InterPro"/>
</dbReference>
<dbReference type="PANTHER" id="PTHR47926:SF350">
    <property type="entry name" value="(WILD MALAYSIAN BANANA) HYPOTHETICAL PROTEIN"/>
    <property type="match status" value="1"/>
</dbReference>
<dbReference type="OrthoDB" id="1675999at2759"/>
<reference evidence="1" key="1">
    <citation type="journal article" date="2014" name="Nat. Commun.">
        <title>Genome sequence of mungbean and insights into evolution within Vigna species.</title>
        <authorList>
            <person name="Kang Y.J."/>
            <person name="Kim S.K."/>
            <person name="Kim M.Y."/>
            <person name="Lestari P."/>
            <person name="Kim K.H."/>
            <person name="Ha B.K."/>
            <person name="Jun T.H."/>
            <person name="Hwang W.J."/>
            <person name="Lee T."/>
            <person name="Lee J."/>
            <person name="Shim S."/>
            <person name="Yoon M.Y."/>
            <person name="Jang Y.E."/>
            <person name="Han K.S."/>
            <person name="Taeprayoon P."/>
            <person name="Yoon N."/>
            <person name="Somta P."/>
            <person name="Tanya P."/>
            <person name="Kim K.S."/>
            <person name="Gwag J.G."/>
            <person name="Moon J.K."/>
            <person name="Lee Y.H."/>
            <person name="Park B.S."/>
            <person name="Bombarely A."/>
            <person name="Doyle J.J."/>
            <person name="Jackson S.A."/>
            <person name="Schafleitner R."/>
            <person name="Srinives P."/>
            <person name="Varshney R.K."/>
            <person name="Lee S.H."/>
        </authorList>
    </citation>
    <scope>NUCLEOTIDE SEQUENCE [LARGE SCALE GENOMIC DNA]</scope>
    <source>
        <strain evidence="1">cv. VC1973A</strain>
    </source>
</reference>
<dbReference type="STRING" id="3916.A0A1S3VAV2"/>
<reference evidence="2" key="2">
    <citation type="submission" date="2025-08" db="UniProtKB">
        <authorList>
            <consortium name="RefSeq"/>
        </authorList>
    </citation>
    <scope>IDENTIFICATION</scope>
    <source>
        <tissue evidence="2">Leaf</tissue>
    </source>
</reference>
<keyword evidence="1" id="KW-1185">Reference proteome</keyword>
<dbReference type="RefSeq" id="XP_014515481.1">
    <property type="nucleotide sequence ID" value="XM_014659995.1"/>
</dbReference>
<dbReference type="InterPro" id="IPR046960">
    <property type="entry name" value="PPR_At4g14850-like_plant"/>
</dbReference>
<dbReference type="Gene3D" id="1.25.40.10">
    <property type="entry name" value="Tetratricopeptide repeat domain"/>
    <property type="match status" value="1"/>
</dbReference>
<dbReference type="Proteomes" id="UP000087766">
    <property type="component" value="Chromosome 9"/>
</dbReference>
<dbReference type="PANTHER" id="PTHR47926">
    <property type="entry name" value="PENTATRICOPEPTIDE REPEAT-CONTAINING PROTEIN"/>
    <property type="match status" value="1"/>
</dbReference>
<proteinExistence type="predicted"/>
<accession>A0A1S3VAV2</accession>
<dbReference type="AlphaFoldDB" id="A0A1S3VAV2"/>
<protein>
    <submittedName>
        <fullName evidence="2">Pentatricopeptide repeat-containing protein At1g08070, chloroplastic-like</fullName>
    </submittedName>
</protein>
<dbReference type="GeneID" id="106773290"/>
<gene>
    <name evidence="2" type="primary">LOC106773290</name>
</gene>
<evidence type="ECO:0000313" key="1">
    <source>
        <dbReference type="Proteomes" id="UP000087766"/>
    </source>
</evidence>
<sequence>MPSPPLARFTFISSKLLAFCALSPHADLRYAHTLFSCIPFPPLFHYNTIIAAFSRRSSSPFLRMLNDIVRPNACTFTLLLSKASPSLSFIQQLYSLILRLGHLVNPYVATSLVATYFNHACTRVVRRVFNKSPNKNVACCTSLLTGYCNNSLVYEARKVFEVIPDKKRRVVQRNGLWLHQKRPNNSLLASVLSACAAISAFEEGKWIHSYVHRNGELEYHEVELGFTLMYYKLHEPNQEP</sequence>
<dbReference type="GO" id="GO:0009451">
    <property type="term" value="P:RNA modification"/>
    <property type="evidence" value="ECO:0007669"/>
    <property type="project" value="InterPro"/>
</dbReference>